<dbReference type="PANTHER" id="PTHR10885:SF0">
    <property type="entry name" value="ISOPENTENYL-DIPHOSPHATE DELTA-ISOMERASE"/>
    <property type="match status" value="1"/>
</dbReference>
<dbReference type="SUPFAM" id="SSF55811">
    <property type="entry name" value="Nudix"/>
    <property type="match status" value="1"/>
</dbReference>
<dbReference type="PROSITE" id="PS51462">
    <property type="entry name" value="NUDIX"/>
    <property type="match status" value="1"/>
</dbReference>
<evidence type="ECO:0000256" key="1">
    <source>
        <dbReference type="ARBA" id="ARBA00022801"/>
    </source>
</evidence>
<accession>E7C5L5</accession>
<dbReference type="GO" id="GO:0016787">
    <property type="term" value="F:hydrolase activity"/>
    <property type="evidence" value="ECO:0007669"/>
    <property type="project" value="UniProtKB-KW"/>
</dbReference>
<organism evidence="3">
    <name type="scientific">uncultured verrucomicrobium HF0500_27H16</name>
    <dbReference type="NCBI Taxonomy" id="723600"/>
    <lineage>
        <taxon>Bacteria</taxon>
        <taxon>Pseudomonadati</taxon>
        <taxon>Verrucomicrobiota</taxon>
        <taxon>environmental samples</taxon>
    </lineage>
</organism>
<dbReference type="Pfam" id="PF00293">
    <property type="entry name" value="NUDIX"/>
    <property type="match status" value="1"/>
</dbReference>
<dbReference type="PANTHER" id="PTHR10885">
    <property type="entry name" value="ISOPENTENYL-DIPHOSPHATE DELTA-ISOMERASE"/>
    <property type="match status" value="1"/>
</dbReference>
<proteinExistence type="predicted"/>
<feature type="domain" description="Nudix hydrolase" evidence="2">
    <location>
        <begin position="34"/>
        <end position="162"/>
    </location>
</feature>
<dbReference type="Gene3D" id="3.90.79.10">
    <property type="entry name" value="Nucleoside Triphosphate Pyrophosphohydrolase"/>
    <property type="match status" value="1"/>
</dbReference>
<name>E7C5L5_9BACT</name>
<keyword evidence="1 3" id="KW-0378">Hydrolase</keyword>
<evidence type="ECO:0000313" key="3">
    <source>
        <dbReference type="EMBL" id="ADI22739.1"/>
    </source>
</evidence>
<dbReference type="InterPro" id="IPR020084">
    <property type="entry name" value="NUDIX_hydrolase_CS"/>
</dbReference>
<dbReference type="EMBL" id="GU567995">
    <property type="protein sequence ID" value="ADI22739.1"/>
    <property type="molecule type" value="Genomic_DNA"/>
</dbReference>
<dbReference type="InterPro" id="IPR000086">
    <property type="entry name" value="NUDIX_hydrolase_dom"/>
</dbReference>
<dbReference type="AlphaFoldDB" id="E7C5L5"/>
<sequence>MEPAQRDDEIFDVVDAGDRVIGQATRREVHAQELYHRAVHILIFNKAGQIFLQKRSMAKDTHPGCWDSSASGHLGSGEDYHTAAIREFREELGAEAPELERLIKLGPSAANGREFIEVYRSTHSGPLTPNPAEISEGRWFTEDEVDRFIQETPDACASSFIEVWEHYRA</sequence>
<dbReference type="InterPro" id="IPR015797">
    <property type="entry name" value="NUDIX_hydrolase-like_dom_sf"/>
</dbReference>
<reference evidence="3" key="1">
    <citation type="submission" date="2010-01" db="EMBL/GenBank/DDBJ databases">
        <title>Genome fragments of uncultured bacteria from the North Pacific subtropical Gyre.</title>
        <authorList>
            <person name="Pham V.D."/>
            <person name="Delong E.F."/>
        </authorList>
    </citation>
    <scope>NUCLEOTIDE SEQUENCE</scope>
</reference>
<dbReference type="CDD" id="cd04692">
    <property type="entry name" value="NUDIX_Hydrolase"/>
    <property type="match status" value="1"/>
</dbReference>
<dbReference type="PROSITE" id="PS00893">
    <property type="entry name" value="NUDIX_BOX"/>
    <property type="match status" value="1"/>
</dbReference>
<evidence type="ECO:0000259" key="2">
    <source>
        <dbReference type="PROSITE" id="PS51462"/>
    </source>
</evidence>
<protein>
    <submittedName>
        <fullName evidence="3">NTP pyrophosphohydrolases including oxidative damage repair enzymes</fullName>
    </submittedName>
</protein>